<dbReference type="InterPro" id="IPR027417">
    <property type="entry name" value="P-loop_NTPase"/>
</dbReference>
<dbReference type="Gene3D" id="1.25.40.20">
    <property type="entry name" value="Ankyrin repeat-containing domain"/>
    <property type="match status" value="1"/>
</dbReference>
<protein>
    <recommendedName>
        <fullName evidence="3">NACHT domain-containing protein</fullName>
    </recommendedName>
</protein>
<dbReference type="SMART" id="SM00248">
    <property type="entry name" value="ANK"/>
    <property type="match status" value="6"/>
</dbReference>
<dbReference type="InterPro" id="IPR007111">
    <property type="entry name" value="NACHT_NTPase"/>
</dbReference>
<dbReference type="SUPFAM" id="SSF52540">
    <property type="entry name" value="P-loop containing nucleoside triphosphate hydrolases"/>
    <property type="match status" value="1"/>
</dbReference>
<gene>
    <name evidence="4" type="ORF">AYL99_09893</name>
</gene>
<accession>A0A178Z8C4</accession>
<dbReference type="PROSITE" id="PS50837">
    <property type="entry name" value="NACHT"/>
    <property type="match status" value="1"/>
</dbReference>
<dbReference type="GeneID" id="30014061"/>
<dbReference type="InterPro" id="IPR002110">
    <property type="entry name" value="Ankyrin_rpt"/>
</dbReference>
<dbReference type="PROSITE" id="PS50297">
    <property type="entry name" value="ANK_REP_REGION"/>
    <property type="match status" value="3"/>
</dbReference>
<dbReference type="Gene3D" id="3.40.1090.10">
    <property type="entry name" value="Cytosolic phospholipase A2 catalytic domain"/>
    <property type="match status" value="1"/>
</dbReference>
<keyword evidence="1" id="KW-0677">Repeat</keyword>
<dbReference type="InterPro" id="IPR016035">
    <property type="entry name" value="Acyl_Trfase/lysoPLipase"/>
</dbReference>
<dbReference type="SUPFAM" id="SSF48403">
    <property type="entry name" value="Ankyrin repeat"/>
    <property type="match status" value="1"/>
</dbReference>
<dbReference type="STRING" id="1367422.A0A178Z8C4"/>
<feature type="repeat" description="ANK" evidence="2">
    <location>
        <begin position="903"/>
        <end position="924"/>
    </location>
</feature>
<comment type="caution">
    <text evidence="4">The sequence shown here is derived from an EMBL/GenBank/DDBJ whole genome shotgun (WGS) entry which is preliminary data.</text>
</comment>
<reference evidence="4 5" key="1">
    <citation type="submission" date="2016-04" db="EMBL/GenBank/DDBJ databases">
        <title>Draft genome of Fonsecaea erecta CBS 125763.</title>
        <authorList>
            <person name="Weiss V.A."/>
            <person name="Vicente V.A."/>
            <person name="Raittz R.T."/>
            <person name="Moreno L.F."/>
            <person name="De Souza E.M."/>
            <person name="Pedrosa F.O."/>
            <person name="Steffens M.B."/>
            <person name="Faoro H."/>
            <person name="Tadra-Sfeir M.Z."/>
            <person name="Najafzadeh M.J."/>
            <person name="Felipe M.S."/>
            <person name="Teixeira M."/>
            <person name="Sun J."/>
            <person name="Xi L."/>
            <person name="Gomes R."/>
            <person name="De Azevedo C.M."/>
            <person name="Salgado C.G."/>
            <person name="Da Silva M.B."/>
            <person name="Nascimento M.F."/>
            <person name="Queiroz-Telles F."/>
            <person name="Attili D.S."/>
            <person name="Gorbushina A."/>
        </authorList>
    </citation>
    <scope>NUCLEOTIDE SEQUENCE [LARGE SCALE GENOMIC DNA]</scope>
    <source>
        <strain evidence="4 5">CBS 125763</strain>
    </source>
</reference>
<evidence type="ECO:0000259" key="3">
    <source>
        <dbReference type="PROSITE" id="PS50837"/>
    </source>
</evidence>
<proteinExistence type="predicted"/>
<name>A0A178Z8C4_9EURO</name>
<dbReference type="PANTHER" id="PTHR10039:SF15">
    <property type="entry name" value="NACHT DOMAIN-CONTAINING PROTEIN"/>
    <property type="match status" value="1"/>
</dbReference>
<dbReference type="Pfam" id="PF22939">
    <property type="entry name" value="WHD_GPIID"/>
    <property type="match status" value="1"/>
</dbReference>
<dbReference type="InterPro" id="IPR054471">
    <property type="entry name" value="GPIID_WHD"/>
</dbReference>
<dbReference type="SUPFAM" id="SSF52151">
    <property type="entry name" value="FabD/lysophospholipase-like"/>
    <property type="match status" value="1"/>
</dbReference>
<dbReference type="OrthoDB" id="4160849at2759"/>
<feature type="repeat" description="ANK" evidence="2">
    <location>
        <begin position="836"/>
        <end position="868"/>
    </location>
</feature>
<evidence type="ECO:0000256" key="1">
    <source>
        <dbReference type="ARBA" id="ARBA00022737"/>
    </source>
</evidence>
<sequence length="1035" mass="115756">MVGGTSTGGLIAVMLGRLHMSVDECIAAYMAFSQALFEPKHAKFNALSSSKEKFPMTKVRMESILRKTSSVSSFLDDSMQDVDSPCKVAVVARDASGKHRILRSYQSFGTSGYLECKIWDVVRETLPAATYPQVSDVDSGPSMHQNPIASIYGEARSMWPEHDIQLVSIGAGGGTRNMFSASLGGSIKTINQMLTDSEDEARHFVNFHTSRRFHLSVYRFNVAEGLRDVALDEYKAMRQLEAQTIEYLRRGPSQDRMRQCVEGLLEVIYEDKLIGFEQVEAQRDSQQRLRHNTDWLSSDDMSTILGDTVSKIQEGTGATFFSDPAFQSWLAGDLRTLFCQGCPGAGKTFLAAQVIDGFMRNGRHKRSPILYFFASLRHQKIEHPNAAVLASLLRQLLLWKGSISEATQHLFLRHMKDASRPDTITLLECLKRETDGIPGVYIVIDGLDELSEDCRLTLLNCMRDLQLTKRIPFMATSRMDDRTEKLFHHLFPDFRSMQINSKSDDMEAFLLGRMSRLPDVVLQNIEVQSFIKDEIMKRSGGIFLWATLLVDSLVSLRTVRHIKNALESAPSEIHDMYEAAFAHIEDQDKFSRELAFRVFAWLIHARRPMTAPELQHALAIEEGSKYFDRDLLISIDDLISVCGGLVTLNADSNGLSFIHLSVEEFFQEIKRDRFADAQRQIAVASLTYLGLDCFQDGPCTNSEKLQQRLQEYPFLDYAARFWGIHAREVRPMDISNLAQKLLHHPGKVASCWQMLQSPSHRFSPSRASDSARITALHLLAYFGLRDLSLWVSDFEGIHAKDSFGRDPLAWAIHYNQLEMMDLLLDKGADVAAVDLMGRSHLALAAIEGKMGVLERLLERGANPSTEDIRGQSILSFAAMNGNLSALTFIAKKVPDKIDHGDETGRTPLFYAAKEGHSHVVSYLVGQPLVNVNSQDERGETPLIAAAGKGCLEVITVLLAHPHIKVNVVDSLGRTALMVATLEGRIDALKLLATHRNGLAGLQIPDYTGRTPEAWAAIVKHQDVHKFLQSVTRAPD</sequence>
<dbReference type="Proteomes" id="UP000078343">
    <property type="component" value="Unassembled WGS sequence"/>
</dbReference>
<evidence type="ECO:0000313" key="4">
    <source>
        <dbReference type="EMBL" id="OAP55741.1"/>
    </source>
</evidence>
<organism evidence="4 5">
    <name type="scientific">Fonsecaea erecta</name>
    <dbReference type="NCBI Taxonomy" id="1367422"/>
    <lineage>
        <taxon>Eukaryota</taxon>
        <taxon>Fungi</taxon>
        <taxon>Dikarya</taxon>
        <taxon>Ascomycota</taxon>
        <taxon>Pezizomycotina</taxon>
        <taxon>Eurotiomycetes</taxon>
        <taxon>Chaetothyriomycetidae</taxon>
        <taxon>Chaetothyriales</taxon>
        <taxon>Herpotrichiellaceae</taxon>
        <taxon>Fonsecaea</taxon>
    </lineage>
</organism>
<evidence type="ECO:0000256" key="2">
    <source>
        <dbReference type="PROSITE-ProRule" id="PRU00023"/>
    </source>
</evidence>
<dbReference type="Pfam" id="PF12796">
    <property type="entry name" value="Ank_2"/>
    <property type="match status" value="2"/>
</dbReference>
<dbReference type="PANTHER" id="PTHR10039">
    <property type="entry name" value="AMELOGENIN"/>
    <property type="match status" value="1"/>
</dbReference>
<dbReference type="EMBL" id="LVYI01000010">
    <property type="protein sequence ID" value="OAP55741.1"/>
    <property type="molecule type" value="Genomic_DNA"/>
</dbReference>
<evidence type="ECO:0000313" key="5">
    <source>
        <dbReference type="Proteomes" id="UP000078343"/>
    </source>
</evidence>
<dbReference type="PROSITE" id="PS50088">
    <property type="entry name" value="ANK_REPEAT"/>
    <property type="match status" value="3"/>
</dbReference>
<dbReference type="InterPro" id="IPR036770">
    <property type="entry name" value="Ankyrin_rpt-contain_sf"/>
</dbReference>
<dbReference type="AlphaFoldDB" id="A0A178Z8C4"/>
<dbReference type="RefSeq" id="XP_018689108.1">
    <property type="nucleotide sequence ID" value="XM_018841399.1"/>
</dbReference>
<dbReference type="InterPro" id="IPR056884">
    <property type="entry name" value="NPHP3-like_N"/>
</dbReference>
<feature type="repeat" description="ANK" evidence="2">
    <location>
        <begin position="803"/>
        <end position="835"/>
    </location>
</feature>
<feature type="domain" description="NACHT" evidence="3">
    <location>
        <begin position="335"/>
        <end position="478"/>
    </location>
</feature>
<keyword evidence="5" id="KW-1185">Reference proteome</keyword>
<keyword evidence="2" id="KW-0040">ANK repeat</keyword>
<dbReference type="Gene3D" id="3.40.50.300">
    <property type="entry name" value="P-loop containing nucleotide triphosphate hydrolases"/>
    <property type="match status" value="1"/>
</dbReference>
<dbReference type="Pfam" id="PF24883">
    <property type="entry name" value="NPHP3_N"/>
    <property type="match status" value="1"/>
</dbReference>